<proteinExistence type="predicted"/>
<reference evidence="2" key="4">
    <citation type="submission" date="2023-01" db="EMBL/GenBank/DDBJ databases">
        <title>Draft genome sequence of Methylobacterium oxalidis strain NBRC 107715.</title>
        <authorList>
            <person name="Sun Q."/>
            <person name="Mori K."/>
        </authorList>
    </citation>
    <scope>NUCLEOTIDE SEQUENCE</scope>
    <source>
        <strain evidence="2">NBRC 107715</strain>
    </source>
</reference>
<gene>
    <name evidence="2" type="ORF">GCM10007888_23980</name>
    <name evidence="1" type="ORF">MOX02_20230</name>
</gene>
<accession>A0A512J210</accession>
<dbReference type="InterPro" id="IPR025528">
    <property type="entry name" value="BrnA_antitoxin"/>
</dbReference>
<evidence type="ECO:0000313" key="2">
    <source>
        <dbReference type="EMBL" id="GLS64017.1"/>
    </source>
</evidence>
<dbReference type="EMBL" id="BSPK01000033">
    <property type="protein sequence ID" value="GLS64017.1"/>
    <property type="molecule type" value="Genomic_DNA"/>
</dbReference>
<reference evidence="1 3" key="3">
    <citation type="submission" date="2019-07" db="EMBL/GenBank/DDBJ databases">
        <title>Whole genome shotgun sequence of Methylobacterium oxalidis NBRC 107715.</title>
        <authorList>
            <person name="Hosoyama A."/>
            <person name="Uohara A."/>
            <person name="Ohji S."/>
            <person name="Ichikawa N."/>
        </authorList>
    </citation>
    <scope>NUCLEOTIDE SEQUENCE [LARGE SCALE GENOMIC DNA]</scope>
    <source>
        <strain evidence="1 3">NBRC 107715</strain>
    </source>
</reference>
<evidence type="ECO:0008006" key="5">
    <source>
        <dbReference type="Google" id="ProtNLM"/>
    </source>
</evidence>
<protein>
    <recommendedName>
        <fullName evidence="5">3-oxoacyl-ACP synthase</fullName>
    </recommendedName>
</protein>
<dbReference type="AlphaFoldDB" id="A0A512J210"/>
<dbReference type="Proteomes" id="UP000321960">
    <property type="component" value="Unassembled WGS sequence"/>
</dbReference>
<dbReference type="Pfam" id="PF14384">
    <property type="entry name" value="BrnA_antitoxin"/>
    <property type="match status" value="1"/>
</dbReference>
<name>A0A512J210_9HYPH</name>
<reference evidence="2" key="1">
    <citation type="journal article" date="2014" name="Int. J. Syst. Evol. Microbiol.">
        <title>Complete genome of a new Firmicutes species belonging to the dominant human colonic microbiota ('Ruminococcus bicirculans') reveals two chromosomes and a selective capacity to utilize plant glucans.</title>
        <authorList>
            <consortium name="NISC Comparative Sequencing Program"/>
            <person name="Wegmann U."/>
            <person name="Louis P."/>
            <person name="Goesmann A."/>
            <person name="Henrissat B."/>
            <person name="Duncan S.H."/>
            <person name="Flint H.J."/>
        </authorList>
    </citation>
    <scope>NUCLEOTIDE SEQUENCE</scope>
    <source>
        <strain evidence="2">NBRC 107715</strain>
    </source>
</reference>
<dbReference type="Proteomes" id="UP001156856">
    <property type="component" value="Unassembled WGS sequence"/>
</dbReference>
<sequence>MPDGKTAKPARGRTDWAALRALSEDEIERIAAGDADNPATVDEAEWARGTVGLPPRKTAIHATFDQDVVAFFKQGGRGYQTRMNAVLRRYMEAQIAKKEG</sequence>
<dbReference type="EMBL" id="BJZU01000033">
    <property type="protein sequence ID" value="GEP03985.1"/>
    <property type="molecule type" value="Genomic_DNA"/>
</dbReference>
<dbReference type="OrthoDB" id="361944at2"/>
<dbReference type="RefSeq" id="WP_147025647.1">
    <property type="nucleotide sequence ID" value="NZ_BJZU01000033.1"/>
</dbReference>
<organism evidence="1 3">
    <name type="scientific">Methylobacterium oxalidis</name>
    <dbReference type="NCBI Taxonomy" id="944322"/>
    <lineage>
        <taxon>Bacteria</taxon>
        <taxon>Pseudomonadati</taxon>
        <taxon>Pseudomonadota</taxon>
        <taxon>Alphaproteobacteria</taxon>
        <taxon>Hyphomicrobiales</taxon>
        <taxon>Methylobacteriaceae</taxon>
        <taxon>Methylobacterium</taxon>
    </lineage>
</organism>
<evidence type="ECO:0000313" key="1">
    <source>
        <dbReference type="EMBL" id="GEP03985.1"/>
    </source>
</evidence>
<evidence type="ECO:0000313" key="3">
    <source>
        <dbReference type="Proteomes" id="UP000321960"/>
    </source>
</evidence>
<evidence type="ECO:0000313" key="4">
    <source>
        <dbReference type="Proteomes" id="UP001156856"/>
    </source>
</evidence>
<reference evidence="4" key="2">
    <citation type="journal article" date="2019" name="Int. J. Syst. Evol. Microbiol.">
        <title>The Global Catalogue of Microorganisms (GCM) 10K type strain sequencing project: providing services to taxonomists for standard genome sequencing and annotation.</title>
        <authorList>
            <consortium name="The Broad Institute Genomics Platform"/>
            <consortium name="The Broad Institute Genome Sequencing Center for Infectious Disease"/>
            <person name="Wu L."/>
            <person name="Ma J."/>
        </authorList>
    </citation>
    <scope>NUCLEOTIDE SEQUENCE [LARGE SCALE GENOMIC DNA]</scope>
    <source>
        <strain evidence="4">NBRC 107715</strain>
    </source>
</reference>
<comment type="caution">
    <text evidence="1">The sequence shown here is derived from an EMBL/GenBank/DDBJ whole genome shotgun (WGS) entry which is preliminary data.</text>
</comment>
<keyword evidence="4" id="KW-1185">Reference proteome</keyword>